<protein>
    <submittedName>
        <fullName evidence="2">Uncharacterized protein</fullName>
    </submittedName>
</protein>
<proteinExistence type="predicted"/>
<organism evidence="2">
    <name type="scientific">Streptomyces sp. HK1</name>
    <dbReference type="NCBI Taxonomy" id="405041"/>
    <lineage>
        <taxon>Bacteria</taxon>
        <taxon>Bacillati</taxon>
        <taxon>Actinomycetota</taxon>
        <taxon>Actinomycetes</taxon>
        <taxon>Kitasatosporales</taxon>
        <taxon>Streptomycetaceae</taxon>
        <taxon>Streptomyces</taxon>
    </lineage>
</organism>
<feature type="region of interest" description="Disordered" evidence="1">
    <location>
        <begin position="67"/>
        <end position="104"/>
    </location>
</feature>
<sequence length="104" mass="11468">MCGAQVAAAAVPTGTSKAPATMSPARLARALVSIFCLSLVWRRQQDPGLARPMLHFRVLCPSFASRPARKERATYERRERQHERRPVSGMSGERAHVGRQSRGA</sequence>
<reference evidence="2" key="1">
    <citation type="journal article" date="2011" name="Acta Biochim. Biophys. Sin.">
        <title>Characterization of the multiple CRISPR loci on Streptomyces linear plasmid pSHK1.</title>
        <authorList>
            <person name="Guo P."/>
            <person name="Cheng Q."/>
            <person name="Xie P."/>
            <person name="Fan Y."/>
            <person name="Jiang W."/>
            <person name="Qin Z."/>
        </authorList>
    </citation>
    <scope>NUCLEOTIDE SEQUENCE</scope>
    <source>
        <strain evidence="2">HK1</strain>
        <plasmid evidence="2">pSHK1</plasmid>
    </source>
</reference>
<gene>
    <name evidence="2" type="ORF">pSHK1.132</name>
</gene>
<feature type="compositionally biased region" description="Basic and acidic residues" evidence="1">
    <location>
        <begin position="68"/>
        <end position="86"/>
    </location>
</feature>
<keyword evidence="2" id="KW-0614">Plasmid</keyword>
<feature type="region of interest" description="Disordered" evidence="1">
    <location>
        <begin position="1"/>
        <end position="21"/>
    </location>
</feature>
<geneLocation type="plasmid" evidence="2">
    <name>pSHK1</name>
</geneLocation>
<evidence type="ECO:0000256" key="1">
    <source>
        <dbReference type="SAM" id="MobiDB-lite"/>
    </source>
</evidence>
<dbReference type="AlphaFoldDB" id="B0LTX5"/>
<evidence type="ECO:0000313" key="2">
    <source>
        <dbReference type="EMBL" id="ABY83601.1"/>
    </source>
</evidence>
<accession>B0LTX5</accession>
<dbReference type="EMBL" id="EU372836">
    <property type="protein sequence ID" value="ABY83601.1"/>
    <property type="molecule type" value="Genomic_DNA"/>
</dbReference>
<name>B0LTX5_9ACTN</name>